<dbReference type="Pfam" id="PF12672">
    <property type="entry name" value="DUF3793"/>
    <property type="match status" value="1"/>
</dbReference>
<evidence type="ECO:0008006" key="3">
    <source>
        <dbReference type="Google" id="ProtNLM"/>
    </source>
</evidence>
<accession>A0A1H9PT53</accession>
<dbReference type="Proteomes" id="UP000182471">
    <property type="component" value="Unassembled WGS sequence"/>
</dbReference>
<dbReference type="OrthoDB" id="5393676at2"/>
<protein>
    <recommendedName>
        <fullName evidence="3">DUF3793 family protein</fullName>
    </recommendedName>
</protein>
<dbReference type="InterPro" id="IPR024523">
    <property type="entry name" value="DUF3793"/>
</dbReference>
<name>A0A1H9PT53_9FIRM</name>
<evidence type="ECO:0000313" key="2">
    <source>
        <dbReference type="Proteomes" id="UP000182471"/>
    </source>
</evidence>
<organism evidence="1 2">
    <name type="scientific">Lachnobacterium bovis</name>
    <dbReference type="NCBI Taxonomy" id="140626"/>
    <lineage>
        <taxon>Bacteria</taxon>
        <taxon>Bacillati</taxon>
        <taxon>Bacillota</taxon>
        <taxon>Clostridia</taxon>
        <taxon>Lachnospirales</taxon>
        <taxon>Lachnospiraceae</taxon>
        <taxon>Lachnobacterium</taxon>
    </lineage>
</organism>
<keyword evidence="2" id="KW-1185">Reference proteome</keyword>
<gene>
    <name evidence="1" type="ORF">SAMN02910429_00294</name>
</gene>
<dbReference type="RefSeq" id="WP_027421834.1">
    <property type="nucleotide sequence ID" value="NZ_FOGW01000005.1"/>
</dbReference>
<dbReference type="AlphaFoldDB" id="A0A1H9PT53"/>
<reference evidence="2" key="1">
    <citation type="submission" date="2016-10" db="EMBL/GenBank/DDBJ databases">
        <authorList>
            <person name="Varghese N."/>
            <person name="Submissions S."/>
        </authorList>
    </citation>
    <scope>NUCLEOTIDE SEQUENCE [LARGE SCALE GENOMIC DNA]</scope>
    <source>
        <strain evidence="2">S1b</strain>
    </source>
</reference>
<evidence type="ECO:0000313" key="1">
    <source>
        <dbReference type="EMBL" id="SER51397.1"/>
    </source>
</evidence>
<sequence>MSSEIIKILNRQDLKKLELQIIVQCTPVLIRCKTSNMLSVDEKYEYSVKRICKKMFLKTVELVRLNGKIIFFVYDAEKLESYVSKKECRFVLHKLGYKIDDLESDLLEFRNRYNLYLNSRKSFPHEMGIFLGYPIEDVVGFIKNDGRNSLITGYWKVYKDADSKKRLFELFDNVQLKILKRFAKGENLIDIVNNNASAIVSMTDTCEIYA</sequence>
<dbReference type="EMBL" id="FOGW01000005">
    <property type="protein sequence ID" value="SER51397.1"/>
    <property type="molecule type" value="Genomic_DNA"/>
</dbReference>
<proteinExistence type="predicted"/>